<dbReference type="OrthoDB" id="4039294at2759"/>
<sequence>MFIYNVQSFIEEKEEVPISKDKVNVPDSADNKSSNLNIFKKIDQDINNDLVNYTLDSGSKVTESKELTSWIHRWRTDVVDKYRFYSSSIKSQEEKLLKDKQNATKYIYSNILTDDLENSEDLVPGATLSLLAFFTGRVLTNKRNWSRINGTLVKSSFMGKTLTSIPSRVVIPVFFACYTMKTFLPVTFQNLVNTIENDMLPRKFVNDYHELWNVGYVNGIQKSCNNLHASINNASFESVRKLRELVDKVFR</sequence>
<dbReference type="PANTHER" id="PTHR28268:SF1">
    <property type="entry name" value="MICOS SUBUNIT MIC26"/>
    <property type="match status" value="1"/>
</dbReference>
<dbReference type="GeneID" id="11535354"/>
<dbReference type="KEGG" id="tpf:TPHA_0F01690"/>
<dbReference type="Proteomes" id="UP000005666">
    <property type="component" value="Chromosome 6"/>
</dbReference>
<dbReference type="STRING" id="1071381.G8BV71"/>
<dbReference type="GO" id="GO:0042407">
    <property type="term" value="P:cristae formation"/>
    <property type="evidence" value="ECO:0007669"/>
    <property type="project" value="InterPro"/>
</dbReference>
<proteinExistence type="predicted"/>
<dbReference type="OMA" id="KYKVCKG"/>
<dbReference type="PANTHER" id="PTHR28268">
    <property type="entry name" value="MICOS SUBUNIT MIC26"/>
    <property type="match status" value="1"/>
</dbReference>
<protein>
    <recommendedName>
        <fullName evidence="3">MICOS complex subunit MIC27</fullName>
    </recommendedName>
</protein>
<dbReference type="AlphaFoldDB" id="G8BV71"/>
<dbReference type="EMBL" id="HE612861">
    <property type="protein sequence ID" value="CCE63653.1"/>
    <property type="molecule type" value="Genomic_DNA"/>
</dbReference>
<name>G8BV71_TETPH</name>
<dbReference type="RefSeq" id="XP_003686087.1">
    <property type="nucleotide sequence ID" value="XM_003686039.1"/>
</dbReference>
<evidence type="ECO:0008006" key="3">
    <source>
        <dbReference type="Google" id="ProtNLM"/>
    </source>
</evidence>
<evidence type="ECO:0000313" key="1">
    <source>
        <dbReference type="EMBL" id="CCE63653.1"/>
    </source>
</evidence>
<evidence type="ECO:0000313" key="2">
    <source>
        <dbReference type="Proteomes" id="UP000005666"/>
    </source>
</evidence>
<dbReference type="InterPro" id="IPR033181">
    <property type="entry name" value="Mic26_fungi"/>
</dbReference>
<keyword evidence="2" id="KW-1185">Reference proteome</keyword>
<accession>G8BV71</accession>
<dbReference type="HOGENOM" id="CLU_093584_0_0_1"/>
<dbReference type="GO" id="GO:0044284">
    <property type="term" value="C:mitochondrial crista junction"/>
    <property type="evidence" value="ECO:0007669"/>
    <property type="project" value="TreeGrafter"/>
</dbReference>
<dbReference type="GO" id="GO:0061617">
    <property type="term" value="C:MICOS complex"/>
    <property type="evidence" value="ECO:0007669"/>
    <property type="project" value="InterPro"/>
</dbReference>
<gene>
    <name evidence="1" type="primary">TPHA0F01690</name>
    <name evidence="1" type="ordered locus">TPHA_0F01690</name>
</gene>
<organism evidence="1 2">
    <name type="scientific">Tetrapisispora phaffii (strain ATCC 24235 / CBS 4417 / NBRC 1672 / NRRL Y-8282 / UCD 70-5)</name>
    <name type="common">Yeast</name>
    <name type="synonym">Fabospora phaffii</name>
    <dbReference type="NCBI Taxonomy" id="1071381"/>
    <lineage>
        <taxon>Eukaryota</taxon>
        <taxon>Fungi</taxon>
        <taxon>Dikarya</taxon>
        <taxon>Ascomycota</taxon>
        <taxon>Saccharomycotina</taxon>
        <taxon>Saccharomycetes</taxon>
        <taxon>Saccharomycetales</taxon>
        <taxon>Saccharomycetaceae</taxon>
        <taxon>Tetrapisispora</taxon>
    </lineage>
</organism>
<reference evidence="1 2" key="1">
    <citation type="journal article" date="2011" name="Proc. Natl. Acad. Sci. U.S.A.">
        <title>Evolutionary erosion of yeast sex chromosomes by mating-type switching accidents.</title>
        <authorList>
            <person name="Gordon J.L."/>
            <person name="Armisen D."/>
            <person name="Proux-Wera E."/>
            <person name="Oheigeartaigh S.S."/>
            <person name="Byrne K.P."/>
            <person name="Wolfe K.H."/>
        </authorList>
    </citation>
    <scope>NUCLEOTIDE SEQUENCE [LARGE SCALE GENOMIC DNA]</scope>
    <source>
        <strain evidence="2">ATCC 24235 / CBS 4417 / NBRC 1672 / NRRL Y-8282 / UCD 70-5</strain>
    </source>
</reference>
<dbReference type="eggNOG" id="ENOG502S31N">
    <property type="taxonomic scope" value="Eukaryota"/>
</dbReference>